<gene>
    <name evidence="3" type="ORF">WS67_07625</name>
</gene>
<proteinExistence type="predicted"/>
<comment type="caution">
    <text evidence="3">The sequence shown here is derived from an EMBL/GenBank/DDBJ whole genome shotgun (WGS) entry which is preliminary data.</text>
</comment>
<feature type="signal peptide" evidence="2">
    <location>
        <begin position="1"/>
        <end position="38"/>
    </location>
</feature>
<feature type="compositionally biased region" description="Polar residues" evidence="1">
    <location>
        <begin position="57"/>
        <end position="67"/>
    </location>
</feature>
<evidence type="ECO:0000313" key="4">
    <source>
        <dbReference type="Proteomes" id="UP000062788"/>
    </source>
</evidence>
<evidence type="ECO:0000313" key="3">
    <source>
        <dbReference type="EMBL" id="KVE28590.1"/>
    </source>
</evidence>
<accession>A0A103E585</accession>
<reference evidence="3 4" key="1">
    <citation type="submission" date="2015-11" db="EMBL/GenBank/DDBJ databases">
        <title>Expanding the genomic diversity of Burkholderia species for the development of highly accurate diagnostics.</title>
        <authorList>
            <person name="Sahl J."/>
            <person name="Keim P."/>
            <person name="Wagner D."/>
        </authorList>
    </citation>
    <scope>NUCLEOTIDE SEQUENCE [LARGE SCALE GENOMIC DNA]</scope>
    <source>
        <strain evidence="3 4">TSV85</strain>
    </source>
</reference>
<feature type="chain" id="PRO_5007114448" evidence="2">
    <location>
        <begin position="39"/>
        <end position="67"/>
    </location>
</feature>
<dbReference type="RefSeq" id="WP_059514771.1">
    <property type="nucleotide sequence ID" value="NZ_LOWA01000018.1"/>
</dbReference>
<organism evidence="3 4">
    <name type="scientific">Burkholderia singularis</name>
    <dbReference type="NCBI Taxonomy" id="1503053"/>
    <lineage>
        <taxon>Bacteria</taxon>
        <taxon>Pseudomonadati</taxon>
        <taxon>Pseudomonadota</taxon>
        <taxon>Betaproteobacteria</taxon>
        <taxon>Burkholderiales</taxon>
        <taxon>Burkholderiaceae</taxon>
        <taxon>Burkholderia</taxon>
        <taxon>pseudomallei group</taxon>
    </lineage>
</organism>
<dbReference type="PROSITE" id="PS51257">
    <property type="entry name" value="PROKAR_LIPOPROTEIN"/>
    <property type="match status" value="1"/>
</dbReference>
<dbReference type="AlphaFoldDB" id="A0A103E585"/>
<feature type="region of interest" description="Disordered" evidence="1">
    <location>
        <begin position="38"/>
        <end position="67"/>
    </location>
</feature>
<dbReference type="Proteomes" id="UP000062788">
    <property type="component" value="Unassembled WGS sequence"/>
</dbReference>
<protein>
    <submittedName>
        <fullName evidence="3">Uncharacterized protein</fullName>
    </submittedName>
</protein>
<evidence type="ECO:0000256" key="2">
    <source>
        <dbReference type="SAM" id="SignalP"/>
    </source>
</evidence>
<dbReference type="EMBL" id="LOWA01000018">
    <property type="protein sequence ID" value="KVE28590.1"/>
    <property type="molecule type" value="Genomic_DNA"/>
</dbReference>
<name>A0A103E585_9BURK</name>
<keyword evidence="4" id="KW-1185">Reference proteome</keyword>
<evidence type="ECO:0000256" key="1">
    <source>
        <dbReference type="SAM" id="MobiDB-lite"/>
    </source>
</evidence>
<keyword evidence="2" id="KW-0732">Signal</keyword>
<sequence length="67" mass="6946">MHTRRFLPRPPARPGTRPARIARAVVLVGLLLACAAAAAPDKRTGKPSPAISRPTAAESTAPVNPAK</sequence>